<dbReference type="EC" id="2.6.1.1" evidence="7"/>
<gene>
    <name evidence="7" type="ORF">Pla163_22720</name>
</gene>
<evidence type="ECO:0000313" key="7">
    <source>
        <dbReference type="EMBL" id="QDU85146.1"/>
    </source>
</evidence>
<evidence type="ECO:0000313" key="8">
    <source>
        <dbReference type="Proteomes" id="UP000319342"/>
    </source>
</evidence>
<dbReference type="AlphaFoldDB" id="A0A518D0X9"/>
<dbReference type="SUPFAM" id="SSF53383">
    <property type="entry name" value="PLP-dependent transferases"/>
    <property type="match status" value="1"/>
</dbReference>
<dbReference type="GO" id="GO:0006520">
    <property type="term" value="P:amino acid metabolic process"/>
    <property type="evidence" value="ECO:0007669"/>
    <property type="project" value="InterPro"/>
</dbReference>
<evidence type="ECO:0000256" key="4">
    <source>
        <dbReference type="ARBA" id="ARBA00022679"/>
    </source>
</evidence>
<dbReference type="PANTHER" id="PTHR46383:SF1">
    <property type="entry name" value="ASPARTATE AMINOTRANSFERASE"/>
    <property type="match status" value="1"/>
</dbReference>
<dbReference type="Gene3D" id="3.40.640.10">
    <property type="entry name" value="Type I PLP-dependent aspartate aminotransferase-like (Major domain)"/>
    <property type="match status" value="1"/>
</dbReference>
<dbReference type="InterPro" id="IPR004839">
    <property type="entry name" value="Aminotransferase_I/II_large"/>
</dbReference>
<feature type="domain" description="Aminotransferase class I/classII large" evidence="6">
    <location>
        <begin position="30"/>
        <end position="382"/>
    </location>
</feature>
<evidence type="ECO:0000256" key="3">
    <source>
        <dbReference type="ARBA" id="ARBA00022576"/>
    </source>
</evidence>
<organism evidence="7 8">
    <name type="scientific">Rohdeia mirabilis</name>
    <dbReference type="NCBI Taxonomy" id="2528008"/>
    <lineage>
        <taxon>Bacteria</taxon>
        <taxon>Pseudomonadati</taxon>
        <taxon>Planctomycetota</taxon>
        <taxon>Planctomycetia</taxon>
        <taxon>Planctomycetia incertae sedis</taxon>
        <taxon>Rohdeia</taxon>
    </lineage>
</organism>
<sequence length="387" mass="42167">MQLSSRMSQLGTETAFAVLARAKALQAAGKDIINLGIGSPDFRTPDNVVEAGIKAIRDGYHFYTPAKGLPEVRAAVVEEIQRVRGVTADPENVIVTPGGKPTMFYAILMFGEPGTEIMYPNPGFPIYESMIEASGAKAVPMELLESRDFSFDAASVLAKINDRTRLIIVNTPANPTGGVVPEAELDALAEGLKRFPNVAILSDEIYSRLTYDGERHVSLLKYEHLRDRVIVLDGWSKTYSMTGWRLGWGLWPASLVEHAERLQINSVSCPSAPVQMAGMEALRGPQDAVEHMRQAFDERRTLIVEGLRSIPGFTCVLPKGAFYAFPNITGTGRTSNELQNLLLDEAGVATVSGTAFGALGEGYLRFSYASSKEEIERAIERVRGVLG</sequence>
<comment type="similarity">
    <text evidence="2">Belongs to the class-I pyridoxal-phosphate-dependent aminotransferase family.</text>
</comment>
<comment type="cofactor">
    <cofactor evidence="1">
        <name>pyridoxal 5'-phosphate</name>
        <dbReference type="ChEBI" id="CHEBI:597326"/>
    </cofactor>
</comment>
<dbReference type="InterPro" id="IPR050596">
    <property type="entry name" value="AspAT/PAT-like"/>
</dbReference>
<keyword evidence="5" id="KW-0663">Pyridoxal phosphate</keyword>
<protein>
    <submittedName>
        <fullName evidence="7">N-acetyl-LL-diaminopimelate aminotransferase</fullName>
        <ecNumber evidence="7">2.6.1.1</ecNumber>
    </submittedName>
</protein>
<dbReference type="CDD" id="cd00609">
    <property type="entry name" value="AAT_like"/>
    <property type="match status" value="1"/>
</dbReference>
<keyword evidence="4 7" id="KW-0808">Transferase</keyword>
<dbReference type="Pfam" id="PF00155">
    <property type="entry name" value="Aminotran_1_2"/>
    <property type="match status" value="1"/>
</dbReference>
<keyword evidence="3 7" id="KW-0032">Aminotransferase</keyword>
<dbReference type="Gene3D" id="3.90.1150.10">
    <property type="entry name" value="Aspartate Aminotransferase, domain 1"/>
    <property type="match status" value="1"/>
</dbReference>
<dbReference type="InterPro" id="IPR015424">
    <property type="entry name" value="PyrdxlP-dep_Trfase"/>
</dbReference>
<dbReference type="InterPro" id="IPR015422">
    <property type="entry name" value="PyrdxlP-dep_Trfase_small"/>
</dbReference>
<reference evidence="7 8" key="1">
    <citation type="submission" date="2019-02" db="EMBL/GenBank/DDBJ databases">
        <title>Deep-cultivation of Planctomycetes and their phenomic and genomic characterization uncovers novel biology.</title>
        <authorList>
            <person name="Wiegand S."/>
            <person name="Jogler M."/>
            <person name="Boedeker C."/>
            <person name="Pinto D."/>
            <person name="Vollmers J."/>
            <person name="Rivas-Marin E."/>
            <person name="Kohn T."/>
            <person name="Peeters S.H."/>
            <person name="Heuer A."/>
            <person name="Rast P."/>
            <person name="Oberbeckmann S."/>
            <person name="Bunk B."/>
            <person name="Jeske O."/>
            <person name="Meyerdierks A."/>
            <person name="Storesund J.E."/>
            <person name="Kallscheuer N."/>
            <person name="Luecker S."/>
            <person name="Lage O.M."/>
            <person name="Pohl T."/>
            <person name="Merkel B.J."/>
            <person name="Hornburger P."/>
            <person name="Mueller R.-W."/>
            <person name="Bruemmer F."/>
            <person name="Labrenz M."/>
            <person name="Spormann A.M."/>
            <person name="Op den Camp H."/>
            <person name="Overmann J."/>
            <person name="Amann R."/>
            <person name="Jetten M.S.M."/>
            <person name="Mascher T."/>
            <person name="Medema M.H."/>
            <person name="Devos D.P."/>
            <person name="Kaster A.-K."/>
            <person name="Ovreas L."/>
            <person name="Rohde M."/>
            <person name="Galperin M.Y."/>
            <person name="Jogler C."/>
        </authorList>
    </citation>
    <scope>NUCLEOTIDE SEQUENCE [LARGE SCALE GENOMIC DNA]</scope>
    <source>
        <strain evidence="7 8">Pla163</strain>
    </source>
</reference>
<name>A0A518D0X9_9BACT</name>
<dbReference type="GO" id="GO:0004069">
    <property type="term" value="F:L-aspartate:2-oxoglutarate aminotransferase activity"/>
    <property type="evidence" value="ECO:0007669"/>
    <property type="project" value="UniProtKB-EC"/>
</dbReference>
<dbReference type="Proteomes" id="UP000319342">
    <property type="component" value="Chromosome"/>
</dbReference>
<dbReference type="GO" id="GO:0030170">
    <property type="term" value="F:pyridoxal phosphate binding"/>
    <property type="evidence" value="ECO:0007669"/>
    <property type="project" value="InterPro"/>
</dbReference>
<proteinExistence type="inferred from homology"/>
<accession>A0A518D0X9</accession>
<evidence type="ECO:0000256" key="1">
    <source>
        <dbReference type="ARBA" id="ARBA00001933"/>
    </source>
</evidence>
<keyword evidence="8" id="KW-1185">Reference proteome</keyword>
<dbReference type="InterPro" id="IPR015421">
    <property type="entry name" value="PyrdxlP-dep_Trfase_major"/>
</dbReference>
<evidence type="ECO:0000256" key="5">
    <source>
        <dbReference type="ARBA" id="ARBA00022898"/>
    </source>
</evidence>
<dbReference type="PANTHER" id="PTHR46383">
    <property type="entry name" value="ASPARTATE AMINOTRANSFERASE"/>
    <property type="match status" value="1"/>
</dbReference>
<evidence type="ECO:0000259" key="6">
    <source>
        <dbReference type="Pfam" id="PF00155"/>
    </source>
</evidence>
<dbReference type="EMBL" id="CP036290">
    <property type="protein sequence ID" value="QDU85146.1"/>
    <property type="molecule type" value="Genomic_DNA"/>
</dbReference>
<evidence type="ECO:0000256" key="2">
    <source>
        <dbReference type="ARBA" id="ARBA00007441"/>
    </source>
</evidence>